<evidence type="ECO:0000256" key="4">
    <source>
        <dbReference type="ARBA" id="ARBA00023136"/>
    </source>
</evidence>
<feature type="transmembrane region" description="Helical" evidence="5">
    <location>
        <begin position="52"/>
        <end position="73"/>
    </location>
</feature>
<evidence type="ECO:0000256" key="5">
    <source>
        <dbReference type="SAM" id="Phobius"/>
    </source>
</evidence>
<evidence type="ECO:0000313" key="7">
    <source>
        <dbReference type="EMBL" id="KAB1065102.1"/>
    </source>
</evidence>
<proteinExistence type="predicted"/>
<feature type="domain" description="RDD" evidence="6">
    <location>
        <begin position="18"/>
        <end position="138"/>
    </location>
</feature>
<dbReference type="Proteomes" id="UP000435357">
    <property type="component" value="Unassembled WGS sequence"/>
</dbReference>
<evidence type="ECO:0000256" key="3">
    <source>
        <dbReference type="ARBA" id="ARBA00022989"/>
    </source>
</evidence>
<keyword evidence="4 5" id="KW-0472">Membrane</keyword>
<keyword evidence="2 5" id="KW-0812">Transmembrane</keyword>
<dbReference type="GO" id="GO:0016020">
    <property type="term" value="C:membrane"/>
    <property type="evidence" value="ECO:0007669"/>
    <property type="project" value="UniProtKB-SubCell"/>
</dbReference>
<feature type="transmembrane region" description="Helical" evidence="5">
    <location>
        <begin position="25"/>
        <end position="46"/>
    </location>
</feature>
<protein>
    <submittedName>
        <fullName evidence="7">RDD family protein</fullName>
    </submittedName>
</protein>
<dbReference type="EMBL" id="WACR01000003">
    <property type="protein sequence ID" value="KAB1065102.1"/>
    <property type="molecule type" value="Genomic_DNA"/>
</dbReference>
<gene>
    <name evidence="7" type="ORF">F3059_03895</name>
</gene>
<evidence type="ECO:0000256" key="1">
    <source>
        <dbReference type="ARBA" id="ARBA00004141"/>
    </source>
</evidence>
<keyword evidence="3 5" id="KW-1133">Transmembrane helix</keyword>
<dbReference type="Pfam" id="PF06271">
    <property type="entry name" value="RDD"/>
    <property type="match status" value="1"/>
</dbReference>
<reference evidence="7 8" key="1">
    <citation type="submission" date="2019-09" db="EMBL/GenBank/DDBJ databases">
        <title>Genomes of Cryomorphaceae.</title>
        <authorList>
            <person name="Bowman J.P."/>
        </authorList>
    </citation>
    <scope>NUCLEOTIDE SEQUENCE [LARGE SCALE GENOMIC DNA]</scope>
    <source>
        <strain evidence="7 8">KCTC 52047</strain>
    </source>
</reference>
<comment type="caution">
    <text evidence="7">The sequence shown here is derived from an EMBL/GenBank/DDBJ whole genome shotgun (WGS) entry which is preliminary data.</text>
</comment>
<dbReference type="PANTHER" id="PTHR38480">
    <property type="entry name" value="SLR0254 PROTEIN"/>
    <property type="match status" value="1"/>
</dbReference>
<organism evidence="7 8">
    <name type="scientific">Salibacter halophilus</name>
    <dbReference type="NCBI Taxonomy" id="1803916"/>
    <lineage>
        <taxon>Bacteria</taxon>
        <taxon>Pseudomonadati</taxon>
        <taxon>Bacteroidota</taxon>
        <taxon>Flavobacteriia</taxon>
        <taxon>Flavobacteriales</taxon>
        <taxon>Salibacteraceae</taxon>
        <taxon>Salibacter</taxon>
    </lineage>
</organism>
<evidence type="ECO:0000259" key="6">
    <source>
        <dbReference type="Pfam" id="PF06271"/>
    </source>
</evidence>
<evidence type="ECO:0000256" key="2">
    <source>
        <dbReference type="ARBA" id="ARBA00022692"/>
    </source>
</evidence>
<dbReference type="InterPro" id="IPR010432">
    <property type="entry name" value="RDD"/>
</dbReference>
<dbReference type="RefSeq" id="WP_151166695.1">
    <property type="nucleotide sequence ID" value="NZ_WACR01000003.1"/>
</dbReference>
<name>A0A6N6M8P2_9FLAO</name>
<evidence type="ECO:0000313" key="8">
    <source>
        <dbReference type="Proteomes" id="UP000435357"/>
    </source>
</evidence>
<comment type="subcellular location">
    <subcellularLocation>
        <location evidence="1">Membrane</location>
        <topology evidence="1">Multi-pass membrane protein</topology>
    </subcellularLocation>
</comment>
<accession>A0A6N6M8P2</accession>
<sequence length="236" mass="27030">MKIMEFENTQGITLQYPVANLMERIISFALDFIILGIILSILSFLFGWLGGTVLSIVILAPVFIFYALAFELLNDGRSPGKMIMGLKVMRVDGRSVTPYDYLMRWMFRWIDIYMSFGSLASITVGATPRGQRVGDMLADTSVIRVRSMRVSIDRLMSLSKLSNYKPQFPQVVDLEEKQIVLIKESLDRFKKYRNAGHSDLLEELANRVAVALNVEKTDHPNQFLRTVIKDYVYLTR</sequence>
<keyword evidence="8" id="KW-1185">Reference proteome</keyword>
<dbReference type="PANTHER" id="PTHR38480:SF1">
    <property type="entry name" value="SLR0254 PROTEIN"/>
    <property type="match status" value="1"/>
</dbReference>
<dbReference type="OrthoDB" id="9814143at2"/>
<dbReference type="AlphaFoldDB" id="A0A6N6M8P2"/>